<protein>
    <submittedName>
        <fullName evidence="14">HOX11II</fullName>
    </submittedName>
</protein>
<organism evidence="14">
    <name type="scientific">Eptatretus burgeri</name>
    <name type="common">Inshore hagfish</name>
    <dbReference type="NCBI Taxonomy" id="7764"/>
    <lineage>
        <taxon>Eukaryota</taxon>
        <taxon>Metazoa</taxon>
        <taxon>Chordata</taxon>
        <taxon>Craniata</taxon>
        <taxon>Vertebrata</taxon>
        <taxon>Cyclostomata</taxon>
        <taxon>Myxini</taxon>
        <taxon>Myxiniformes</taxon>
        <taxon>Myxinidae</taxon>
        <taxon>Eptatretinae</taxon>
        <taxon>Eptatretus</taxon>
    </lineage>
</organism>
<dbReference type="PROSITE" id="PS00027">
    <property type="entry name" value="HOMEOBOX_1"/>
    <property type="match status" value="1"/>
</dbReference>
<dbReference type="InterPro" id="IPR001356">
    <property type="entry name" value="HD"/>
</dbReference>
<dbReference type="PRINTS" id="PR00024">
    <property type="entry name" value="HOMEOBOX"/>
</dbReference>
<dbReference type="PANTHER" id="PTHR46092">
    <property type="entry name" value="HOMEOBOX PROTEIN HOX-A11-RELATED"/>
    <property type="match status" value="1"/>
</dbReference>
<evidence type="ECO:0000256" key="9">
    <source>
        <dbReference type="ARBA" id="ARBA00023242"/>
    </source>
</evidence>
<evidence type="ECO:0000256" key="7">
    <source>
        <dbReference type="ARBA" id="ARBA00023155"/>
    </source>
</evidence>
<evidence type="ECO:0000259" key="13">
    <source>
        <dbReference type="PROSITE" id="PS50071"/>
    </source>
</evidence>
<comment type="similarity">
    <text evidence="3">Belongs to the Abd-B homeobox family.</text>
</comment>
<dbReference type="CDD" id="cd00086">
    <property type="entry name" value="homeodomain"/>
    <property type="match status" value="1"/>
</dbReference>
<evidence type="ECO:0000256" key="4">
    <source>
        <dbReference type="ARBA" id="ARBA00022473"/>
    </source>
</evidence>
<dbReference type="PANTHER" id="PTHR46092:SF2">
    <property type="entry name" value="HOMEOBOX PROTEIN HOX-D11"/>
    <property type="match status" value="1"/>
</dbReference>
<keyword evidence="4" id="KW-0217">Developmental protein</keyword>
<evidence type="ECO:0000256" key="2">
    <source>
        <dbReference type="ARBA" id="ARBA00004123"/>
    </source>
</evidence>
<evidence type="ECO:0000313" key="14">
    <source>
        <dbReference type="EMBL" id="ASW16822.1"/>
    </source>
</evidence>
<dbReference type="SMART" id="SM00389">
    <property type="entry name" value="HOX"/>
    <property type="match status" value="1"/>
</dbReference>
<accession>A0A248WXT4</accession>
<feature type="region of interest" description="Disordered" evidence="12">
    <location>
        <begin position="178"/>
        <end position="219"/>
    </location>
</feature>
<name>A0A248WXT4_EPTBU</name>
<dbReference type="InterPro" id="IPR020479">
    <property type="entry name" value="HD_metazoa"/>
</dbReference>
<evidence type="ECO:0000256" key="10">
    <source>
        <dbReference type="PROSITE-ProRule" id="PRU00108"/>
    </source>
</evidence>
<gene>
    <name evidence="14" type="primary">Hox11II</name>
</gene>
<evidence type="ECO:0000256" key="8">
    <source>
        <dbReference type="ARBA" id="ARBA00023163"/>
    </source>
</evidence>
<dbReference type="AlphaFoldDB" id="A0A248WXT4"/>
<dbReference type="InterPro" id="IPR009057">
    <property type="entry name" value="Homeodomain-like_sf"/>
</dbReference>
<keyword evidence="5" id="KW-0805">Transcription regulation</keyword>
<feature type="DNA-binding region" description="Homeobox" evidence="10">
    <location>
        <begin position="230"/>
        <end position="289"/>
    </location>
</feature>
<evidence type="ECO:0000256" key="11">
    <source>
        <dbReference type="RuleBase" id="RU000682"/>
    </source>
</evidence>
<sequence>MLPMSLNFGYSACSQFPGNTVVSSSQAGSLRPVSHGIVSACACCAPMRDVSTLREPSFVGGHGGTVQPYSAVGAARSTGSYPPYGLTPWSAGTRECVGGLGEGSPIQHGERNCNGAQSSSHYCDSLHPASILFPNFEGHRGHPYLNSTAGVTAYYHEYCKPGRNGVLPQAFDQFLDSPTSEETVEPGERRPSIDDRVGPKGPIQETTIKEPGKAAKDEEDTGAIIPSKSRKTKRCPYSKFQTRELEREFFFNVYINKEKRQQLSCLLELTDRQVKIWFQNRRMKEKRLSHDRLRYYSSAHFY</sequence>
<feature type="compositionally biased region" description="Basic and acidic residues" evidence="12">
    <location>
        <begin position="207"/>
        <end position="216"/>
    </location>
</feature>
<dbReference type="InterPro" id="IPR017970">
    <property type="entry name" value="Homeobox_CS"/>
</dbReference>
<evidence type="ECO:0000256" key="1">
    <source>
        <dbReference type="ARBA" id="ARBA00003263"/>
    </source>
</evidence>
<dbReference type="GO" id="GO:0000978">
    <property type="term" value="F:RNA polymerase II cis-regulatory region sequence-specific DNA binding"/>
    <property type="evidence" value="ECO:0007669"/>
    <property type="project" value="TreeGrafter"/>
</dbReference>
<evidence type="ECO:0000256" key="3">
    <source>
        <dbReference type="ARBA" id="ARBA00006317"/>
    </source>
</evidence>
<evidence type="ECO:0000256" key="12">
    <source>
        <dbReference type="SAM" id="MobiDB-lite"/>
    </source>
</evidence>
<dbReference type="FunFam" id="1.10.10.60:FF:000166">
    <property type="entry name" value="homeobox protein Hox-C11"/>
    <property type="match status" value="1"/>
</dbReference>
<evidence type="ECO:0000256" key="6">
    <source>
        <dbReference type="ARBA" id="ARBA00023125"/>
    </source>
</evidence>
<keyword evidence="8" id="KW-0804">Transcription</keyword>
<dbReference type="GO" id="GO:0005654">
    <property type="term" value="C:nucleoplasm"/>
    <property type="evidence" value="ECO:0007669"/>
    <property type="project" value="UniProtKB-ARBA"/>
</dbReference>
<feature type="domain" description="Homeobox" evidence="13">
    <location>
        <begin position="228"/>
        <end position="288"/>
    </location>
</feature>
<keyword evidence="6 10" id="KW-0238">DNA-binding</keyword>
<feature type="compositionally biased region" description="Basic and acidic residues" evidence="12">
    <location>
        <begin position="186"/>
        <end position="198"/>
    </location>
</feature>
<dbReference type="PROSITE" id="PS50071">
    <property type="entry name" value="HOMEOBOX_2"/>
    <property type="match status" value="1"/>
</dbReference>
<keyword evidence="9 10" id="KW-0539">Nucleus</keyword>
<dbReference type="Pfam" id="PF00046">
    <property type="entry name" value="Homeodomain"/>
    <property type="match status" value="1"/>
</dbReference>
<comment type="subcellular location">
    <subcellularLocation>
        <location evidence="2 10 11">Nucleus</location>
    </subcellularLocation>
</comment>
<dbReference type="EMBL" id="MF398217">
    <property type="protein sequence ID" value="ASW16822.1"/>
    <property type="molecule type" value="Genomic_DNA"/>
</dbReference>
<comment type="function">
    <text evidence="1">Sequence-specific transcription factor which is part of a developmental regulatory system that provides cells with specific positional identities on the anterior-posterior axis.</text>
</comment>
<reference evidence="14" key="1">
    <citation type="submission" date="2017-06" db="EMBL/GenBank/DDBJ databases">
        <title>Hox-containing scaffolds of the hagfish, Eptatretus burgeri, genome.</title>
        <authorList>
            <person name="Pascual-Anaya J."/>
        </authorList>
    </citation>
    <scope>NUCLEOTIDE SEQUENCE</scope>
    <source>
        <tissue evidence="14">Testis</tissue>
    </source>
</reference>
<dbReference type="SUPFAM" id="SSF46689">
    <property type="entry name" value="Homeodomain-like"/>
    <property type="match status" value="1"/>
</dbReference>
<keyword evidence="7 10" id="KW-0371">Homeobox</keyword>
<proteinExistence type="inferred from homology"/>
<dbReference type="Gene3D" id="1.10.10.60">
    <property type="entry name" value="Homeodomain-like"/>
    <property type="match status" value="1"/>
</dbReference>
<evidence type="ECO:0000256" key="5">
    <source>
        <dbReference type="ARBA" id="ARBA00023015"/>
    </source>
</evidence>
<dbReference type="GO" id="GO:0000981">
    <property type="term" value="F:DNA-binding transcription factor activity, RNA polymerase II-specific"/>
    <property type="evidence" value="ECO:0007669"/>
    <property type="project" value="InterPro"/>
</dbReference>